<proteinExistence type="predicted"/>
<dbReference type="RefSeq" id="WP_192759267.1">
    <property type="nucleotide sequence ID" value="NZ_JADBDZ010000001.1"/>
</dbReference>
<keyword evidence="1" id="KW-0812">Transmembrane</keyword>
<keyword evidence="1" id="KW-0472">Membrane</keyword>
<evidence type="ECO:0000256" key="1">
    <source>
        <dbReference type="SAM" id="Phobius"/>
    </source>
</evidence>
<evidence type="ECO:0000313" key="2">
    <source>
        <dbReference type="EMBL" id="MBE1532600.1"/>
    </source>
</evidence>
<feature type="transmembrane region" description="Helical" evidence="1">
    <location>
        <begin position="124"/>
        <end position="148"/>
    </location>
</feature>
<comment type="caution">
    <text evidence="2">The sequence shown here is derived from an EMBL/GenBank/DDBJ whole genome shotgun (WGS) entry which is preliminary data.</text>
</comment>
<protein>
    <recommendedName>
        <fullName evidence="4">Mce-associated membrane protein</fullName>
    </recommendedName>
</protein>
<accession>A0ABR9JPU8</accession>
<dbReference type="Proteomes" id="UP000627838">
    <property type="component" value="Unassembled WGS sequence"/>
</dbReference>
<reference evidence="2 3" key="1">
    <citation type="submission" date="2020-10" db="EMBL/GenBank/DDBJ databases">
        <title>Sequencing the genomes of 1000 actinobacteria strains.</title>
        <authorList>
            <person name="Klenk H.-P."/>
        </authorList>
    </citation>
    <scope>NUCLEOTIDE SEQUENCE [LARGE SCALE GENOMIC DNA]</scope>
    <source>
        <strain evidence="2 3">DSM 46744</strain>
    </source>
</reference>
<evidence type="ECO:0000313" key="3">
    <source>
        <dbReference type="Proteomes" id="UP000627838"/>
    </source>
</evidence>
<organism evidence="2 3">
    <name type="scientific">Actinomadura algeriensis</name>
    <dbReference type="NCBI Taxonomy" id="1679523"/>
    <lineage>
        <taxon>Bacteria</taxon>
        <taxon>Bacillati</taxon>
        <taxon>Actinomycetota</taxon>
        <taxon>Actinomycetes</taxon>
        <taxon>Streptosporangiales</taxon>
        <taxon>Thermomonosporaceae</taxon>
        <taxon>Actinomadura</taxon>
    </lineage>
</organism>
<keyword evidence="1" id="KW-1133">Transmembrane helix</keyword>
<evidence type="ECO:0008006" key="4">
    <source>
        <dbReference type="Google" id="ProtNLM"/>
    </source>
</evidence>
<gene>
    <name evidence="2" type="ORF">H4W34_002433</name>
</gene>
<keyword evidence="3" id="KW-1185">Reference proteome</keyword>
<dbReference type="EMBL" id="JADBDZ010000001">
    <property type="protein sequence ID" value="MBE1532600.1"/>
    <property type="molecule type" value="Genomic_DNA"/>
</dbReference>
<sequence>MTDYEIARSTVEKLAGHLSAVAAGTARRGDDPAAERLRVLVPGVVRPALWQPFEDDPGDPSRRAALADGLAAAMAADPALVRRVQAASQRPDGTGPAFAPIGEPVAAPPPVRWTARETARRNPYVVMGAIAAAFVLLAGVVLGTNALLGSGDEDDVEATVRDFAIAVSILDGPTVCGLITPEQRNPMLCGADGERTRLTSDDRFRDLVTDAMDITVDLQENGTATATCDIRLTPDTKRQLKELLDEVAGGDSGLGSQDPDESLSMRLGLRKDGDRWLVSSYRQTRLDTD</sequence>
<name>A0ABR9JPU8_9ACTN</name>